<dbReference type="Proteomes" id="UP000243308">
    <property type="component" value="Unassembled WGS sequence"/>
</dbReference>
<protein>
    <recommendedName>
        <fullName evidence="3">Glycoside hydrolase family 42 N-terminal domain-containing protein</fullName>
    </recommendedName>
</protein>
<evidence type="ECO:0000313" key="2">
    <source>
        <dbReference type="Proteomes" id="UP000243308"/>
    </source>
</evidence>
<gene>
    <name evidence="1" type="ORF">MVEG_11707</name>
</gene>
<sequence>MAVSDNRRPSSIMRIFKSVKAMAMIAVGASMLLASATADASKNVTHFVFAEDGDLDPIAYIIQRQDISGVQMIYNWKQLESSKGNYTFSDIESDLKKVQEIQPGKTLFVQIQDRFDVAGDQSKRIPNYLLVEPEYEGGLLRQVNADTNRPDGWQTKHWVLTVRQRFQALLSALAKQFDGRIYGLNLPETAFDYNETLSTSFCNDYFQAEMENLNHASSVFNKSMIIQYMNFWPCESADHQPYMTQAFLEASQKKTYGFGGPDVKPWNPYQLQNSYKYFHNYTGELSHVAMAVQEPDLNLTNPRTNVTYTVEDFKSFSENYLGSTIMFWTSHIFNQTYPPAL</sequence>
<organism evidence="1 2">
    <name type="scientific">Podila verticillata NRRL 6337</name>
    <dbReference type="NCBI Taxonomy" id="1069443"/>
    <lineage>
        <taxon>Eukaryota</taxon>
        <taxon>Fungi</taxon>
        <taxon>Fungi incertae sedis</taxon>
        <taxon>Mucoromycota</taxon>
        <taxon>Mortierellomycotina</taxon>
        <taxon>Mortierellomycetes</taxon>
        <taxon>Mortierellales</taxon>
        <taxon>Mortierellaceae</taxon>
        <taxon>Podila</taxon>
    </lineage>
</organism>
<reference evidence="1 2" key="1">
    <citation type="submission" date="2011-02" db="EMBL/GenBank/DDBJ databases">
        <title>The Genome Sequence of Mortierella verticillata NRRL 6337.</title>
        <authorList>
            <consortium name="The Broad Institute Genome Sequencing Platform"/>
            <person name="Russ C."/>
            <person name="Cuomo C."/>
            <person name="Burger G."/>
            <person name="Gray M.W."/>
            <person name="Holland P.W.H."/>
            <person name="King N."/>
            <person name="Lang F.B.F."/>
            <person name="Roger A.J."/>
            <person name="Ruiz-Trillo I."/>
            <person name="Young S.K."/>
            <person name="Zeng Q."/>
            <person name="Gargeya S."/>
            <person name="Alvarado L."/>
            <person name="Berlin A."/>
            <person name="Chapman S.B."/>
            <person name="Chen Z."/>
            <person name="Freedman E."/>
            <person name="Gellesch M."/>
            <person name="Goldberg J."/>
            <person name="Griggs A."/>
            <person name="Gujja S."/>
            <person name="Heilman E."/>
            <person name="Heiman D."/>
            <person name="Howarth C."/>
            <person name="Mehta T."/>
            <person name="Neiman D."/>
            <person name="Pearson M."/>
            <person name="Roberts A."/>
            <person name="Saif S."/>
            <person name="Shea T."/>
            <person name="Shenoy N."/>
            <person name="Sisk P."/>
            <person name="Stolte C."/>
            <person name="Sykes S."/>
            <person name="White J."/>
            <person name="Yandava C."/>
            <person name="Haas B."/>
            <person name="Nusbaum C."/>
            <person name="Birren B."/>
        </authorList>
    </citation>
    <scope>NUCLEOTIDE SEQUENCE [LARGE SCALE GENOMIC DNA]</scope>
    <source>
        <strain evidence="1 2">NRRL 6337</strain>
    </source>
</reference>
<evidence type="ECO:0008006" key="3">
    <source>
        <dbReference type="Google" id="ProtNLM"/>
    </source>
</evidence>
<keyword evidence="2" id="KW-1185">Reference proteome</keyword>
<accession>A0A086TJE1</accession>
<dbReference type="AlphaFoldDB" id="A0A086TJE1"/>
<dbReference type="OrthoDB" id="2362330at2759"/>
<proteinExistence type="predicted"/>
<dbReference type="EMBL" id="KN042433">
    <property type="protein sequence ID" value="KFH62068.1"/>
    <property type="molecule type" value="Genomic_DNA"/>
</dbReference>
<evidence type="ECO:0000313" key="1">
    <source>
        <dbReference type="EMBL" id="KFH62068.1"/>
    </source>
</evidence>
<name>A0A086TJE1_9FUNG</name>